<evidence type="ECO:0008006" key="3">
    <source>
        <dbReference type="Google" id="ProtNLM"/>
    </source>
</evidence>
<proteinExistence type="predicted"/>
<reference evidence="1" key="5">
    <citation type="journal article" date="2021" name="G3 (Bethesda)">
        <title>Aegilops tauschii genome assembly Aet v5.0 features greater sequence contiguity and improved annotation.</title>
        <authorList>
            <person name="Wang L."/>
            <person name="Zhu T."/>
            <person name="Rodriguez J.C."/>
            <person name="Deal K.R."/>
            <person name="Dubcovsky J."/>
            <person name="McGuire P.E."/>
            <person name="Lux T."/>
            <person name="Spannagl M."/>
            <person name="Mayer K.F.X."/>
            <person name="Baldrich P."/>
            <person name="Meyers B.C."/>
            <person name="Huo N."/>
            <person name="Gu Y.Q."/>
            <person name="Zhou H."/>
            <person name="Devos K.M."/>
            <person name="Bennetzen J.L."/>
            <person name="Unver T."/>
            <person name="Budak H."/>
            <person name="Gulick P.J."/>
            <person name="Galiba G."/>
            <person name="Kalapos B."/>
            <person name="Nelson D.R."/>
            <person name="Li P."/>
            <person name="You F.M."/>
            <person name="Luo M.C."/>
            <person name="Dvorak J."/>
        </authorList>
    </citation>
    <scope>NUCLEOTIDE SEQUENCE [LARGE SCALE GENOMIC DNA]</scope>
    <source>
        <strain evidence="1">cv. AL8/78</strain>
    </source>
</reference>
<name>A0A453L6P4_AEGTS</name>
<reference evidence="2" key="1">
    <citation type="journal article" date="2014" name="Science">
        <title>Ancient hybridizations among the ancestral genomes of bread wheat.</title>
        <authorList>
            <consortium name="International Wheat Genome Sequencing Consortium,"/>
            <person name="Marcussen T."/>
            <person name="Sandve S.R."/>
            <person name="Heier L."/>
            <person name="Spannagl M."/>
            <person name="Pfeifer M."/>
            <person name="Jakobsen K.S."/>
            <person name="Wulff B.B."/>
            <person name="Steuernagel B."/>
            <person name="Mayer K.F."/>
            <person name="Olsen O.A."/>
        </authorList>
    </citation>
    <scope>NUCLEOTIDE SEQUENCE [LARGE SCALE GENOMIC DNA]</scope>
    <source>
        <strain evidence="2">cv. AL8/78</strain>
    </source>
</reference>
<evidence type="ECO:0000313" key="1">
    <source>
        <dbReference type="EnsemblPlants" id="AET5Gv20647700.2"/>
    </source>
</evidence>
<dbReference type="EnsemblPlants" id="AET5Gv20647700.2">
    <property type="protein sequence ID" value="AET5Gv20647700.2"/>
    <property type="gene ID" value="AET5Gv20647700"/>
</dbReference>
<keyword evidence="2" id="KW-1185">Reference proteome</keyword>
<accession>A0A453L6P4</accession>
<reference evidence="1" key="4">
    <citation type="submission" date="2019-03" db="UniProtKB">
        <authorList>
            <consortium name="EnsemblPlants"/>
        </authorList>
    </citation>
    <scope>IDENTIFICATION</scope>
</reference>
<protein>
    <recommendedName>
        <fullName evidence="3">Gnk2-homologous domain-containing protein</fullName>
    </recommendedName>
</protein>
<sequence length="57" mass="6118">PDDCRLCLQRIAASLPVTKGGQAYSLTCYTRFEVVPFYMPPNTTRVVVAPAPAASSS</sequence>
<reference evidence="2" key="2">
    <citation type="journal article" date="2017" name="Nat. Plants">
        <title>The Aegilops tauschii genome reveals multiple impacts of transposons.</title>
        <authorList>
            <person name="Zhao G."/>
            <person name="Zou C."/>
            <person name="Li K."/>
            <person name="Wang K."/>
            <person name="Li T."/>
            <person name="Gao L."/>
            <person name="Zhang X."/>
            <person name="Wang H."/>
            <person name="Yang Z."/>
            <person name="Liu X."/>
            <person name="Jiang W."/>
            <person name="Mao L."/>
            <person name="Kong X."/>
            <person name="Jiao Y."/>
            <person name="Jia J."/>
        </authorList>
    </citation>
    <scope>NUCLEOTIDE SEQUENCE [LARGE SCALE GENOMIC DNA]</scope>
    <source>
        <strain evidence="2">cv. AL8/78</strain>
    </source>
</reference>
<organism evidence="1 2">
    <name type="scientific">Aegilops tauschii subsp. strangulata</name>
    <name type="common">Goatgrass</name>
    <dbReference type="NCBI Taxonomy" id="200361"/>
    <lineage>
        <taxon>Eukaryota</taxon>
        <taxon>Viridiplantae</taxon>
        <taxon>Streptophyta</taxon>
        <taxon>Embryophyta</taxon>
        <taxon>Tracheophyta</taxon>
        <taxon>Spermatophyta</taxon>
        <taxon>Magnoliopsida</taxon>
        <taxon>Liliopsida</taxon>
        <taxon>Poales</taxon>
        <taxon>Poaceae</taxon>
        <taxon>BOP clade</taxon>
        <taxon>Pooideae</taxon>
        <taxon>Triticodae</taxon>
        <taxon>Triticeae</taxon>
        <taxon>Triticinae</taxon>
        <taxon>Aegilops</taxon>
    </lineage>
</organism>
<dbReference type="AlphaFoldDB" id="A0A453L6P4"/>
<reference evidence="1" key="3">
    <citation type="journal article" date="2017" name="Nature">
        <title>Genome sequence of the progenitor of the wheat D genome Aegilops tauschii.</title>
        <authorList>
            <person name="Luo M.C."/>
            <person name="Gu Y.Q."/>
            <person name="Puiu D."/>
            <person name="Wang H."/>
            <person name="Twardziok S.O."/>
            <person name="Deal K.R."/>
            <person name="Huo N."/>
            <person name="Zhu T."/>
            <person name="Wang L."/>
            <person name="Wang Y."/>
            <person name="McGuire P.E."/>
            <person name="Liu S."/>
            <person name="Long H."/>
            <person name="Ramasamy R.K."/>
            <person name="Rodriguez J.C."/>
            <person name="Van S.L."/>
            <person name="Yuan L."/>
            <person name="Wang Z."/>
            <person name="Xia Z."/>
            <person name="Xiao L."/>
            <person name="Anderson O.D."/>
            <person name="Ouyang S."/>
            <person name="Liang Y."/>
            <person name="Zimin A.V."/>
            <person name="Pertea G."/>
            <person name="Qi P."/>
            <person name="Bennetzen J.L."/>
            <person name="Dai X."/>
            <person name="Dawson M.W."/>
            <person name="Muller H.G."/>
            <person name="Kugler K."/>
            <person name="Rivarola-Duarte L."/>
            <person name="Spannagl M."/>
            <person name="Mayer K.F.X."/>
            <person name="Lu F.H."/>
            <person name="Bevan M.W."/>
            <person name="Leroy P."/>
            <person name="Li P."/>
            <person name="You F.M."/>
            <person name="Sun Q."/>
            <person name="Liu Z."/>
            <person name="Lyons E."/>
            <person name="Wicker T."/>
            <person name="Salzberg S.L."/>
            <person name="Devos K.M."/>
            <person name="Dvorak J."/>
        </authorList>
    </citation>
    <scope>NUCLEOTIDE SEQUENCE [LARGE SCALE GENOMIC DNA]</scope>
    <source>
        <strain evidence="1">cv. AL8/78</strain>
    </source>
</reference>
<dbReference type="Gramene" id="AET5Gv20647700.2">
    <property type="protein sequence ID" value="AET5Gv20647700.2"/>
    <property type="gene ID" value="AET5Gv20647700"/>
</dbReference>
<evidence type="ECO:0000313" key="2">
    <source>
        <dbReference type="Proteomes" id="UP000015105"/>
    </source>
</evidence>
<dbReference type="Proteomes" id="UP000015105">
    <property type="component" value="Chromosome 5D"/>
</dbReference>